<dbReference type="SMART" id="SM00283">
    <property type="entry name" value="MA"/>
    <property type="match status" value="1"/>
</dbReference>
<feature type="domain" description="PAS" evidence="6">
    <location>
        <begin position="578"/>
        <end position="621"/>
    </location>
</feature>
<reference evidence="8 9" key="1">
    <citation type="submission" date="2021-05" db="EMBL/GenBank/DDBJ databases">
        <title>A novel Methanospirillum isolate from a pyrite-forming mixed culture.</title>
        <authorList>
            <person name="Bunk B."/>
            <person name="Sproer C."/>
            <person name="Spring S."/>
            <person name="Pester M."/>
        </authorList>
    </citation>
    <scope>NUCLEOTIDE SEQUENCE [LARGE SCALE GENOMIC DNA]</scope>
    <source>
        <strain evidence="8 9">J.3.6.1-F.2.7.3</strain>
    </source>
</reference>
<dbReference type="PROSITE" id="PS50111">
    <property type="entry name" value="CHEMOTAXIS_TRANSDUC_2"/>
    <property type="match status" value="1"/>
</dbReference>
<dbReference type="RefSeq" id="WP_214418699.1">
    <property type="nucleotide sequence ID" value="NZ_CP075546.1"/>
</dbReference>
<sequence length="1066" mass="120655">MTTHLRDILIHILSDDPQGTNPELEMSENPEDNEILSSFLTKKQELLQTNSRMDAIFAHSPQPILILTPDAKISDFNRSFQAISGYALEDWTGKPVQSIFPGFRLPDDGFSNTNVDSEIFTIDFSTGTRVLEQYPIPVTNSSGTLTEIILIFKDITIRVQAEQKAEEIRQKLAHDYGERVKEQRLFYNTASLIQDDSRSIQDILSEIAVLIPPGWQYPEETAARIQYRGEMFQTQNFKETLWIQKATFIPRTGNEGIIEVVYLNEKPQEYEGPFLLEERNLINSLAEMLKTYVDRKEGELELAKKMHDLGERVKEQQLFYKTASLIQDDSRSIQDILGEIAVLIPPGWQYPEETAARIQYRGEMFQTRYFKGTPWIQKAIFKPRTGNEGIIEVVYLNEKPQEHEGPFLLEERNLINSLAEMLKTYVDRKEGELELAKKMHDLGERVKEQQLFYKTSSLIQDDSKNIAQVLQDVVMLIPPGWQYPEVTEARIQYGNGSFKTTNFKETGWIQTSSFVTRTGTKGTIDIVYLIEKPPEHEGPFLLEERNLINSLADMLKTYIDRKEGEQEIERRMVEIEELEHLNNTIVQQIPMPVLLIDENQQILVTNDAYIKLTGYTKDELLHMTPRDITVVEYTGEGLKELLSSVKPTFGELTCKFPLGVRILEQYGIPIFSRSGALENYLIVYNDITERKRNEEEVQKLLTDSRTMSEVLSKSAEDLETGMARMAEGDLKFRALVMDHDPLFNIKTDYNTALQAISLLIQELEGSISHLTGTTEKTLSQTDNIKNAIRDIAEEVQSSTTGAREQMEETRRISDDIRLLSERISQIVDITSRLMALATQTAQQGVEAGQIGGIANEKMESVGKISAASKEQITGLNEQMAEIDKIVRLISDISSQTNLLALNAAIEAARAGEHGRGFAVVAQEVKNLAGQSKIATAQIEDLIRAIQTKSADTVTSIEAAYTEIQEGIASVNKTIEALSSITSQVTEISDGISQVTNATQDEELLMHRVQEGIEVMNSESEKNLARMEEISRRMDESRKATDDIAASSHEIARQSEHLKKQADRFIV</sequence>
<evidence type="ECO:0000259" key="7">
    <source>
        <dbReference type="PROSITE" id="PS50113"/>
    </source>
</evidence>
<dbReference type="EMBL" id="CP075546">
    <property type="protein sequence ID" value="QVV87880.1"/>
    <property type="molecule type" value="Genomic_DNA"/>
</dbReference>
<dbReference type="InterPro" id="IPR000014">
    <property type="entry name" value="PAS"/>
</dbReference>
<dbReference type="PROSITE" id="PS50113">
    <property type="entry name" value="PAC"/>
    <property type="match status" value="1"/>
</dbReference>
<evidence type="ECO:0000313" key="9">
    <source>
        <dbReference type="Proteomes" id="UP000680656"/>
    </source>
</evidence>
<accession>A0A8E7AW72</accession>
<evidence type="ECO:0000256" key="1">
    <source>
        <dbReference type="ARBA" id="ARBA00023224"/>
    </source>
</evidence>
<evidence type="ECO:0000259" key="4">
    <source>
        <dbReference type="PROSITE" id="PS50053"/>
    </source>
</evidence>
<gene>
    <name evidence="8" type="ORF">KHC33_11070</name>
</gene>
<keyword evidence="9" id="KW-1185">Reference proteome</keyword>
<dbReference type="Proteomes" id="UP000680656">
    <property type="component" value="Chromosome"/>
</dbReference>
<dbReference type="InterPro" id="IPR035965">
    <property type="entry name" value="PAS-like_dom_sf"/>
</dbReference>
<dbReference type="Gene3D" id="1.10.287.950">
    <property type="entry name" value="Methyl-accepting chemotaxis protein"/>
    <property type="match status" value="1"/>
</dbReference>
<feature type="domain" description="Ubiquitin-like" evidence="4">
    <location>
        <begin position="134"/>
        <end position="202"/>
    </location>
</feature>
<dbReference type="CDD" id="cd11386">
    <property type="entry name" value="MCP_signal"/>
    <property type="match status" value="1"/>
</dbReference>
<organism evidence="8 9">
    <name type="scientific">Methanospirillum purgamenti</name>
    <dbReference type="NCBI Taxonomy" id="2834276"/>
    <lineage>
        <taxon>Archaea</taxon>
        <taxon>Methanobacteriati</taxon>
        <taxon>Methanobacteriota</taxon>
        <taxon>Stenosarchaea group</taxon>
        <taxon>Methanomicrobia</taxon>
        <taxon>Methanomicrobiales</taxon>
        <taxon>Methanospirillaceae</taxon>
        <taxon>Methanospirillum</taxon>
    </lineage>
</organism>
<keyword evidence="1 3" id="KW-0807">Transducer</keyword>
<dbReference type="InterPro" id="IPR013767">
    <property type="entry name" value="PAS_fold"/>
</dbReference>
<dbReference type="SMART" id="SM00091">
    <property type="entry name" value="PAS"/>
    <property type="match status" value="2"/>
</dbReference>
<dbReference type="InterPro" id="IPR013656">
    <property type="entry name" value="PAS_4"/>
</dbReference>
<dbReference type="Pfam" id="PF08448">
    <property type="entry name" value="PAS_4"/>
    <property type="match status" value="1"/>
</dbReference>
<dbReference type="Pfam" id="PF00989">
    <property type="entry name" value="PAS"/>
    <property type="match status" value="1"/>
</dbReference>
<dbReference type="SUPFAM" id="SSF58104">
    <property type="entry name" value="Methyl-accepting chemotaxis protein (MCP) signaling domain"/>
    <property type="match status" value="1"/>
</dbReference>
<dbReference type="GO" id="GO:0006355">
    <property type="term" value="P:regulation of DNA-templated transcription"/>
    <property type="evidence" value="ECO:0007669"/>
    <property type="project" value="InterPro"/>
</dbReference>
<feature type="domain" description="Methyl-accepting transducer" evidence="5">
    <location>
        <begin position="780"/>
        <end position="1016"/>
    </location>
</feature>
<dbReference type="PROSITE" id="PS50112">
    <property type="entry name" value="PAS"/>
    <property type="match status" value="2"/>
</dbReference>
<dbReference type="AlphaFoldDB" id="A0A8E7AW72"/>
<dbReference type="GeneID" id="65097732"/>
<dbReference type="InterPro" id="IPR000700">
    <property type="entry name" value="PAS-assoc_C"/>
</dbReference>
<dbReference type="InterPro" id="IPR004089">
    <property type="entry name" value="MCPsignal_dom"/>
</dbReference>
<feature type="domain" description="PAS" evidence="6">
    <location>
        <begin position="49"/>
        <end position="108"/>
    </location>
</feature>
<name>A0A8E7AW72_9EURY</name>
<dbReference type="Gene3D" id="3.30.450.20">
    <property type="entry name" value="PAS domain"/>
    <property type="match status" value="2"/>
</dbReference>
<evidence type="ECO:0000259" key="5">
    <source>
        <dbReference type="PROSITE" id="PS50111"/>
    </source>
</evidence>
<protein>
    <submittedName>
        <fullName evidence="8">PAS domain S-box protein</fullName>
    </submittedName>
</protein>
<evidence type="ECO:0000256" key="2">
    <source>
        <dbReference type="ARBA" id="ARBA00029447"/>
    </source>
</evidence>
<dbReference type="CDD" id="cd00130">
    <property type="entry name" value="PAS"/>
    <property type="match status" value="2"/>
</dbReference>
<comment type="similarity">
    <text evidence="2">Belongs to the methyl-accepting chemotaxis (MCP) protein family.</text>
</comment>
<dbReference type="PANTHER" id="PTHR32089">
    <property type="entry name" value="METHYL-ACCEPTING CHEMOTAXIS PROTEIN MCPB"/>
    <property type="match status" value="1"/>
</dbReference>
<dbReference type="SUPFAM" id="SSF55785">
    <property type="entry name" value="PYP-like sensor domain (PAS domain)"/>
    <property type="match status" value="2"/>
</dbReference>
<dbReference type="KEGG" id="mrtj:KHC33_11070"/>
<dbReference type="PROSITE" id="PS50053">
    <property type="entry name" value="UBIQUITIN_2"/>
    <property type="match status" value="1"/>
</dbReference>
<evidence type="ECO:0000256" key="3">
    <source>
        <dbReference type="PROSITE-ProRule" id="PRU00284"/>
    </source>
</evidence>
<dbReference type="GO" id="GO:0016020">
    <property type="term" value="C:membrane"/>
    <property type="evidence" value="ECO:0007669"/>
    <property type="project" value="InterPro"/>
</dbReference>
<dbReference type="GO" id="GO:0007165">
    <property type="term" value="P:signal transduction"/>
    <property type="evidence" value="ECO:0007669"/>
    <property type="project" value="UniProtKB-KW"/>
</dbReference>
<proteinExistence type="inferred from homology"/>
<evidence type="ECO:0000259" key="6">
    <source>
        <dbReference type="PROSITE" id="PS50112"/>
    </source>
</evidence>
<feature type="domain" description="PAC" evidence="7">
    <location>
        <begin position="115"/>
        <end position="167"/>
    </location>
</feature>
<dbReference type="PANTHER" id="PTHR32089:SF112">
    <property type="entry name" value="LYSOZYME-LIKE PROTEIN-RELATED"/>
    <property type="match status" value="1"/>
</dbReference>
<dbReference type="InterPro" id="IPR000626">
    <property type="entry name" value="Ubiquitin-like_dom"/>
</dbReference>
<dbReference type="NCBIfam" id="TIGR00229">
    <property type="entry name" value="sensory_box"/>
    <property type="match status" value="2"/>
</dbReference>
<dbReference type="Pfam" id="PF00015">
    <property type="entry name" value="MCPsignal"/>
    <property type="match status" value="1"/>
</dbReference>
<evidence type="ECO:0000313" key="8">
    <source>
        <dbReference type="EMBL" id="QVV87880.1"/>
    </source>
</evidence>